<dbReference type="Proteomes" id="UP000601435">
    <property type="component" value="Unassembled WGS sequence"/>
</dbReference>
<accession>A0A812KRQ3</accession>
<gene>
    <name evidence="1" type="ORF">SNEC2469_LOCUS3684</name>
</gene>
<name>A0A812KRQ3_9DINO</name>
<evidence type="ECO:0000313" key="1">
    <source>
        <dbReference type="EMBL" id="CAE7232511.1"/>
    </source>
</evidence>
<organism evidence="1 2">
    <name type="scientific">Symbiodinium necroappetens</name>
    <dbReference type="NCBI Taxonomy" id="1628268"/>
    <lineage>
        <taxon>Eukaryota</taxon>
        <taxon>Sar</taxon>
        <taxon>Alveolata</taxon>
        <taxon>Dinophyceae</taxon>
        <taxon>Suessiales</taxon>
        <taxon>Symbiodiniaceae</taxon>
        <taxon>Symbiodinium</taxon>
    </lineage>
</organism>
<feature type="non-terminal residue" evidence="1">
    <location>
        <position position="1"/>
    </location>
</feature>
<keyword evidence="2" id="KW-1185">Reference proteome</keyword>
<proteinExistence type="predicted"/>
<evidence type="ECO:0008006" key="3">
    <source>
        <dbReference type="Google" id="ProtNLM"/>
    </source>
</evidence>
<reference evidence="1" key="1">
    <citation type="submission" date="2021-02" db="EMBL/GenBank/DDBJ databases">
        <authorList>
            <person name="Dougan E. K."/>
            <person name="Rhodes N."/>
            <person name="Thang M."/>
            <person name="Chan C."/>
        </authorList>
    </citation>
    <scope>NUCLEOTIDE SEQUENCE</scope>
</reference>
<protein>
    <recommendedName>
        <fullName evidence="3">TIR domain-containing protein</fullName>
    </recommendedName>
</protein>
<dbReference type="OrthoDB" id="449027at2759"/>
<sequence>EIFVSHAWTEDFGEFIQGLTRFAVSLTFRESPALPQDAAATHARGCSFFIHAFSDTMWSDDKGKSLEDLPVYETLAKSNIKTVLLSTGLDGSSLLRAWCCVELFLAKEFQRPVVLNTRLGPMQ</sequence>
<comment type="caution">
    <text evidence="1">The sequence shown here is derived from an EMBL/GenBank/DDBJ whole genome shotgun (WGS) entry which is preliminary data.</text>
</comment>
<feature type="non-terminal residue" evidence="1">
    <location>
        <position position="123"/>
    </location>
</feature>
<dbReference type="EMBL" id="CAJNJA010008081">
    <property type="protein sequence ID" value="CAE7232511.1"/>
    <property type="molecule type" value="Genomic_DNA"/>
</dbReference>
<dbReference type="AlphaFoldDB" id="A0A812KRQ3"/>
<evidence type="ECO:0000313" key="2">
    <source>
        <dbReference type="Proteomes" id="UP000601435"/>
    </source>
</evidence>